<dbReference type="InterPro" id="IPR040079">
    <property type="entry name" value="Glutathione_S-Trfase"/>
</dbReference>
<dbReference type="Proteomes" id="UP000225706">
    <property type="component" value="Unassembled WGS sequence"/>
</dbReference>
<feature type="domain" description="Metaxin glutathione S-transferase" evidence="3">
    <location>
        <begin position="198"/>
        <end position="261"/>
    </location>
</feature>
<evidence type="ECO:0000313" key="6">
    <source>
        <dbReference type="Proteomes" id="UP000225706"/>
    </source>
</evidence>
<name>A0A2B4S1P7_STYPI</name>
<dbReference type="SUPFAM" id="SSF52833">
    <property type="entry name" value="Thioredoxin-like"/>
    <property type="match status" value="1"/>
</dbReference>
<dbReference type="EMBL" id="LSMT01000231">
    <property type="protein sequence ID" value="PFX22720.1"/>
    <property type="molecule type" value="Genomic_DNA"/>
</dbReference>
<evidence type="ECO:0000313" key="5">
    <source>
        <dbReference type="EMBL" id="PFX22720.1"/>
    </source>
</evidence>
<dbReference type="Pfam" id="PF17172">
    <property type="entry name" value="GST_N_4"/>
    <property type="match status" value="1"/>
</dbReference>
<dbReference type="AlphaFoldDB" id="A0A2B4S1P7"/>
<dbReference type="InterPro" id="IPR050931">
    <property type="entry name" value="Mito_Protein_Transport_Metaxin"/>
</dbReference>
<sequence length="280" mass="32313">MQVSQYLGIPAVVVIFVYIIAKTFQGKKRKRSAKPGTVVLHQFAPTELCVSASPPCLKLETFLRMTKIPYENEYGLKFSKKGKIPWIEFNGQEIADSNFCIQFLKKEFKVDIDSHLNANEKAIARTVRTMLEENTYWTLVYYRFFTPSFAERAREILFGHLIMPIKYLVYYMIKRKVKKDLWSHGIGRHSEQEVYGIAERDLLAVSEILGQKKFLFGEKPCLADVAVFAFVCGATLECPQSPFAELTKSKAQNLQKHAQRMKELYFPDWDDIISKKPKSS</sequence>
<comment type="caution">
    <text evidence="5">The sequence shown here is derived from an EMBL/GenBank/DDBJ whole genome shotgun (WGS) entry which is preliminary data.</text>
</comment>
<dbReference type="InterPro" id="IPR012336">
    <property type="entry name" value="Thioredoxin-like_fold"/>
</dbReference>
<evidence type="ECO:0000256" key="1">
    <source>
        <dbReference type="ARBA" id="ARBA00006475"/>
    </source>
</evidence>
<keyword evidence="2" id="KW-1133">Transmembrane helix</keyword>
<dbReference type="Gene3D" id="1.20.1050.10">
    <property type="match status" value="1"/>
</dbReference>
<protein>
    <submittedName>
        <fullName evidence="5">Failed axon connections-like</fullName>
    </submittedName>
</protein>
<feature type="domain" description="Thioredoxin-like fold" evidence="4">
    <location>
        <begin position="54"/>
        <end position="147"/>
    </location>
</feature>
<evidence type="ECO:0000259" key="3">
    <source>
        <dbReference type="Pfam" id="PF17171"/>
    </source>
</evidence>
<evidence type="ECO:0000256" key="2">
    <source>
        <dbReference type="SAM" id="Phobius"/>
    </source>
</evidence>
<organism evidence="5 6">
    <name type="scientific">Stylophora pistillata</name>
    <name type="common">Smooth cauliflower coral</name>
    <dbReference type="NCBI Taxonomy" id="50429"/>
    <lineage>
        <taxon>Eukaryota</taxon>
        <taxon>Metazoa</taxon>
        <taxon>Cnidaria</taxon>
        <taxon>Anthozoa</taxon>
        <taxon>Hexacorallia</taxon>
        <taxon>Scleractinia</taxon>
        <taxon>Astrocoeniina</taxon>
        <taxon>Pocilloporidae</taxon>
        <taxon>Stylophora</taxon>
    </lineage>
</organism>
<evidence type="ECO:0000259" key="4">
    <source>
        <dbReference type="Pfam" id="PF17172"/>
    </source>
</evidence>
<dbReference type="SFLD" id="SFLDG01180">
    <property type="entry name" value="SUF1"/>
    <property type="match status" value="1"/>
</dbReference>
<dbReference type="GO" id="GO:0005737">
    <property type="term" value="C:cytoplasm"/>
    <property type="evidence" value="ECO:0007669"/>
    <property type="project" value="TreeGrafter"/>
</dbReference>
<keyword evidence="6" id="KW-1185">Reference proteome</keyword>
<accession>A0A2B4S1P7</accession>
<dbReference type="PANTHER" id="PTHR12289">
    <property type="entry name" value="METAXIN RELATED"/>
    <property type="match status" value="1"/>
</dbReference>
<dbReference type="Pfam" id="PF17171">
    <property type="entry name" value="GST_C_6"/>
    <property type="match status" value="1"/>
</dbReference>
<dbReference type="InterPro" id="IPR026928">
    <property type="entry name" value="FAX/IsoI-like"/>
</dbReference>
<comment type="similarity">
    <text evidence="1">Belongs to the FAX family.</text>
</comment>
<dbReference type="SFLD" id="SFLDS00019">
    <property type="entry name" value="Glutathione_Transferase_(cytos"/>
    <property type="match status" value="1"/>
</dbReference>
<dbReference type="SUPFAM" id="SSF47616">
    <property type="entry name" value="GST C-terminal domain-like"/>
    <property type="match status" value="1"/>
</dbReference>
<dbReference type="InterPro" id="IPR036282">
    <property type="entry name" value="Glutathione-S-Trfase_C_sf"/>
</dbReference>
<dbReference type="SFLD" id="SFLDG01200">
    <property type="entry name" value="SUF1.1"/>
    <property type="match status" value="1"/>
</dbReference>
<dbReference type="InterPro" id="IPR033468">
    <property type="entry name" value="Metaxin_GST"/>
</dbReference>
<dbReference type="OrthoDB" id="5809458at2759"/>
<feature type="transmembrane region" description="Helical" evidence="2">
    <location>
        <begin position="6"/>
        <end position="24"/>
    </location>
</feature>
<keyword evidence="2" id="KW-0472">Membrane</keyword>
<reference evidence="6" key="1">
    <citation type="journal article" date="2017" name="bioRxiv">
        <title>Comparative analysis of the genomes of Stylophora pistillata and Acropora digitifera provides evidence for extensive differences between species of corals.</title>
        <authorList>
            <person name="Voolstra C.R."/>
            <person name="Li Y."/>
            <person name="Liew Y.J."/>
            <person name="Baumgarten S."/>
            <person name="Zoccola D."/>
            <person name="Flot J.-F."/>
            <person name="Tambutte S."/>
            <person name="Allemand D."/>
            <person name="Aranda M."/>
        </authorList>
    </citation>
    <scope>NUCLEOTIDE SEQUENCE [LARGE SCALE GENOMIC DNA]</scope>
</reference>
<keyword evidence="2" id="KW-0812">Transmembrane</keyword>
<gene>
    <name evidence="5" type="primary">Faxc</name>
    <name evidence="5" type="ORF">AWC38_SpisGene12749</name>
</gene>
<dbReference type="PANTHER" id="PTHR12289:SF41">
    <property type="entry name" value="FAILED AXON CONNECTIONS-RELATED"/>
    <property type="match status" value="1"/>
</dbReference>
<dbReference type="InterPro" id="IPR036249">
    <property type="entry name" value="Thioredoxin-like_sf"/>
</dbReference>
<dbReference type="CDD" id="cd03193">
    <property type="entry name" value="GST_C_Metaxin"/>
    <property type="match status" value="1"/>
</dbReference>
<proteinExistence type="inferred from homology"/>